<dbReference type="AlphaFoldDB" id="A0A1M4VN75"/>
<dbReference type="InterPro" id="IPR005565">
    <property type="entry name" value="Hemolysn_activator_HlyB_C"/>
</dbReference>
<dbReference type="InterPro" id="IPR004843">
    <property type="entry name" value="Calcineurin-like_PHP"/>
</dbReference>
<dbReference type="Gene3D" id="3.60.21.10">
    <property type="match status" value="1"/>
</dbReference>
<feature type="domain" description="Haemolysin activator HlyB C-terminal" evidence="4">
    <location>
        <begin position="1130"/>
        <end position="1196"/>
    </location>
</feature>
<keyword evidence="2" id="KW-0378">Hydrolase</keyword>
<evidence type="ECO:0000313" key="5">
    <source>
        <dbReference type="EMBL" id="SHE70297.1"/>
    </source>
</evidence>
<evidence type="ECO:0000259" key="4">
    <source>
        <dbReference type="Pfam" id="PF03865"/>
    </source>
</evidence>
<dbReference type="PANTHER" id="PTHR10161:SF14">
    <property type="entry name" value="TARTRATE-RESISTANT ACID PHOSPHATASE TYPE 5"/>
    <property type="match status" value="1"/>
</dbReference>
<keyword evidence="1" id="KW-0732">Signal</keyword>
<keyword evidence="6" id="KW-1185">Reference proteome</keyword>
<proteinExistence type="predicted"/>
<accession>A0A1M4VN75</accession>
<evidence type="ECO:0000256" key="1">
    <source>
        <dbReference type="ARBA" id="ARBA00022729"/>
    </source>
</evidence>
<dbReference type="Pfam" id="PF03865">
    <property type="entry name" value="ShlB"/>
    <property type="match status" value="1"/>
</dbReference>
<sequence length="1235" mass="140768">MRKHYLLILILFLLAGCATYKTKYAESSAVADITSDSELLHTFYLIGDAGKSPMEGQSEALKTFQSALKKANKNSTALFLGDNIYPAGMPNKKDSTQAYLEAKNNLDAQLKTLAQFKGNPIFIPGNHDWYNEGLEGLERQQKYIQKKLDSKEVFFPEDGCPIKKIDVNDEIVVIAIDTEWFLTNWDKHPKMNDKCEIKDRETFFEELESLIKKNRDRTTILAIHHPMFSYGPHGGQYSAKLHLNPAGGKFPFPILGSFVNLIRKTSGASYADLQNKRYTQLRNRLITIAQYSQKVILTSGHEHTLQYIVEDNTPQIVSGSGAKEGATRLLNGSKFSTGRMGFAELKVHKDGSSQVRYFGVGKNNDPDLLFSTQVLPPDRDENFEFNDKDFPKEVKANVYSKEDIEKSKFFKTIWGDRYRKYYAIEVSAPTLRLDTLFGGLKPVRKGGGNQSKSLRLSDKNGKEYVMRAVKKSAEVYLQAMAFKDKYVIGEFKDTYTEKLLMDFYTGALPYGLLTVGTLSDALDLYHTNPKLYYIPKQDALAEFNGEFGDELYIFEEQVGDGHGELGSFGYANKIESTWDMIDKIKRDEKYVVNTERYLRTRLFDMVMGDWDRHDDQWRWGEINDKETGNIVFEAIPRDRDQVYSIWGDGALMRVATRIIPALQMMEGFNNDIRNVAAFNKSAYGLDVTLLSQTTKADWDKEVQYIQQNLTPEVIDEAFSAFPQEILDENILDLKNILISRINNLPKIADDYFSALNRYVVIKGTDKDDWFEINNLSEHEVEIKAFRNISGKRDKLFFQKKFNRNITKEIWIYGLDDDDIFEVAGTNGNKIKIRLIGGQNNDVYDVSEGTNTWIYDHKSKKNTFKKIKGAKLRLTNDYETNTYQPLKLRNSTRQIIPTIGFNPDDGMKLGFNATNTFYGLRQNPYTTQHNYNAAYYFATNGFELGYKGEFAHILDNWNLELAARFTSPNFSINFFGFGNETENFDDTLEMDYNRVKIQNLSFSPSLIWRGQLGAKFRTGITLESLEVEETEDRYVNTFYLANGEENRNSFIGVDAEYSFENLDNAAFPTMGMSTGLLLGYKASLENRGEAYGYIVPSLSFDHKLVSNGRLVLATKWKAHFNLGDDYEFYQAASIGGIDGLRGFRNQRFSGKTSYYQNTDLRFSLKSLKTGLLPVTLGVYGGFDYGRVWTPNENSDLWHTSYGGGFFLNGADVMTARVALFNSVDGPRFSFGVGFGF</sequence>
<name>A0A1M4VN75_9FLAO</name>
<dbReference type="RefSeq" id="WP_317043181.1">
    <property type="nucleotide sequence ID" value="NZ_FQUX01000001.1"/>
</dbReference>
<dbReference type="InterPro" id="IPR051558">
    <property type="entry name" value="Metallophosphoesterase_PAP"/>
</dbReference>
<gene>
    <name evidence="5" type="ORF">SAMN03080594_1011033</name>
</gene>
<dbReference type="Pfam" id="PF00149">
    <property type="entry name" value="Metallophos"/>
    <property type="match status" value="1"/>
</dbReference>
<dbReference type="PANTHER" id="PTHR10161">
    <property type="entry name" value="TARTRATE-RESISTANT ACID PHOSPHATASE TYPE 5"/>
    <property type="match status" value="1"/>
</dbReference>
<evidence type="ECO:0000259" key="3">
    <source>
        <dbReference type="Pfam" id="PF00149"/>
    </source>
</evidence>
<dbReference type="SUPFAM" id="SSF56300">
    <property type="entry name" value="Metallo-dependent phosphatases"/>
    <property type="match status" value="1"/>
</dbReference>
<evidence type="ECO:0000313" key="6">
    <source>
        <dbReference type="Proteomes" id="UP000184406"/>
    </source>
</evidence>
<dbReference type="EMBL" id="FQUX01000001">
    <property type="protein sequence ID" value="SHE70297.1"/>
    <property type="molecule type" value="Genomic_DNA"/>
</dbReference>
<dbReference type="InterPro" id="IPR029052">
    <property type="entry name" value="Metallo-depent_PP-like"/>
</dbReference>
<feature type="domain" description="Calcineurin-like phosphoesterase" evidence="3">
    <location>
        <begin position="42"/>
        <end position="239"/>
    </location>
</feature>
<protein>
    <submittedName>
        <fullName evidence="5">Calcineurin-like phosphoesterase</fullName>
    </submittedName>
</protein>
<reference evidence="6" key="1">
    <citation type="submission" date="2016-11" db="EMBL/GenBank/DDBJ databases">
        <authorList>
            <person name="Varghese N."/>
            <person name="Submissions S."/>
        </authorList>
    </citation>
    <scope>NUCLEOTIDE SEQUENCE [LARGE SCALE GENOMIC DNA]</scope>
    <source>
        <strain evidence="6">DSM 17539</strain>
    </source>
</reference>
<dbReference type="GO" id="GO:0016787">
    <property type="term" value="F:hydrolase activity"/>
    <property type="evidence" value="ECO:0007669"/>
    <property type="project" value="UniProtKB-KW"/>
</dbReference>
<dbReference type="PROSITE" id="PS51257">
    <property type="entry name" value="PROKAR_LIPOPROTEIN"/>
    <property type="match status" value="1"/>
</dbReference>
<organism evidence="5 6">
    <name type="scientific">Arenibacter palladensis</name>
    <dbReference type="NCBI Taxonomy" id="237373"/>
    <lineage>
        <taxon>Bacteria</taxon>
        <taxon>Pseudomonadati</taxon>
        <taxon>Bacteroidota</taxon>
        <taxon>Flavobacteriia</taxon>
        <taxon>Flavobacteriales</taxon>
        <taxon>Flavobacteriaceae</taxon>
        <taxon>Arenibacter</taxon>
    </lineage>
</organism>
<evidence type="ECO:0000256" key="2">
    <source>
        <dbReference type="ARBA" id="ARBA00022801"/>
    </source>
</evidence>
<dbReference type="Proteomes" id="UP000184406">
    <property type="component" value="Unassembled WGS sequence"/>
</dbReference>